<protein>
    <submittedName>
        <fullName evidence="2">Uncharacterized protein</fullName>
    </submittedName>
</protein>
<feature type="region of interest" description="Disordered" evidence="1">
    <location>
        <begin position="1"/>
        <end position="33"/>
    </location>
</feature>
<dbReference type="EMBL" id="JARACI010001076">
    <property type="protein sequence ID" value="MDD9207275.1"/>
    <property type="molecule type" value="Genomic_DNA"/>
</dbReference>
<keyword evidence="3" id="KW-1185">Reference proteome</keyword>
<feature type="region of interest" description="Disordered" evidence="1">
    <location>
        <begin position="1049"/>
        <end position="1078"/>
    </location>
</feature>
<feature type="compositionally biased region" description="Low complexity" evidence="1">
    <location>
        <begin position="323"/>
        <end position="349"/>
    </location>
</feature>
<gene>
    <name evidence="2" type="ORF">PU560_12475</name>
</gene>
<feature type="region of interest" description="Disordered" evidence="1">
    <location>
        <begin position="633"/>
        <end position="738"/>
    </location>
</feature>
<reference evidence="2" key="1">
    <citation type="submission" date="2023-02" db="EMBL/GenBank/DDBJ databases">
        <title>Georgenia sp.10Sc9-8, isolated from a soil sample collected from the Taklamakan desert.</title>
        <authorList>
            <person name="Liu S."/>
        </authorList>
    </citation>
    <scope>NUCLEOTIDE SEQUENCE</scope>
    <source>
        <strain evidence="2">10Sc9-8</strain>
    </source>
</reference>
<name>A0ABT5TYY1_9MICO</name>
<proteinExistence type="predicted"/>
<feature type="region of interest" description="Disordered" evidence="1">
    <location>
        <begin position="891"/>
        <end position="919"/>
    </location>
</feature>
<dbReference type="PANTHER" id="PTHR48125">
    <property type="entry name" value="LP07818P1"/>
    <property type="match status" value="1"/>
</dbReference>
<feature type="compositionally biased region" description="Basic and acidic residues" evidence="1">
    <location>
        <begin position="891"/>
        <end position="903"/>
    </location>
</feature>
<dbReference type="PANTHER" id="PTHR48125:SF12">
    <property type="entry name" value="AT HOOK TRANSCRIPTION FACTOR FAMILY-RELATED"/>
    <property type="match status" value="1"/>
</dbReference>
<organism evidence="2 3">
    <name type="scientific">Georgenia halotolerans</name>
    <dbReference type="NCBI Taxonomy" id="3028317"/>
    <lineage>
        <taxon>Bacteria</taxon>
        <taxon>Bacillati</taxon>
        <taxon>Actinomycetota</taxon>
        <taxon>Actinomycetes</taxon>
        <taxon>Micrococcales</taxon>
        <taxon>Bogoriellaceae</taxon>
        <taxon>Georgenia</taxon>
    </lineage>
</organism>
<evidence type="ECO:0000313" key="2">
    <source>
        <dbReference type="EMBL" id="MDD9207275.1"/>
    </source>
</evidence>
<evidence type="ECO:0000313" key="3">
    <source>
        <dbReference type="Proteomes" id="UP001165561"/>
    </source>
</evidence>
<evidence type="ECO:0000256" key="1">
    <source>
        <dbReference type="SAM" id="MobiDB-lite"/>
    </source>
</evidence>
<comment type="caution">
    <text evidence="2">The sequence shown here is derived from an EMBL/GenBank/DDBJ whole genome shotgun (WGS) entry which is preliminary data.</text>
</comment>
<feature type="compositionally biased region" description="Pro residues" evidence="1">
    <location>
        <begin position="10"/>
        <end position="24"/>
    </location>
</feature>
<dbReference type="Proteomes" id="UP001165561">
    <property type="component" value="Unassembled WGS sequence"/>
</dbReference>
<feature type="compositionally biased region" description="Basic and acidic residues" evidence="1">
    <location>
        <begin position="705"/>
        <end position="721"/>
    </location>
</feature>
<feature type="compositionally biased region" description="Low complexity" evidence="1">
    <location>
        <begin position="651"/>
        <end position="665"/>
    </location>
</feature>
<sequence>MSPPARTTAPPAPAAPTPIPPAPASAPGTPGALAAQVARTVTAPTPPLPEQAPAHELQLRGGEALEAPPDVLDYVRAGERRGAPVRVRAGTVAAGLLTVTATRDGHLRTTGPLQGIPLLMPLTEPLRAVGIEPVLAVRVGPKGTVTGFASLRTEGGAVVGSDDRLGQTLRKNAAAVGWQGLDRLRLPNVTNRLEGPTLVVGASNLRFGIAGFLDGEGAFEARNETVTFDATATGKVPGLAEIRIPIRREADGSLSGKVTVDLDDLKGFTGQVEASYAGGAVDIIGTVQYANEKFDGSVTIAATDRANAAQLTAAHTPAEVESAAPAVDGAAAPAATAPPAAAPATAPATGDEDAAPPGRVTAKPGPRVIVGWGTVTVQLAEWLTGEAAVVVDPDGDVTIVGKITPQMTKPLFEQEDHHQPLGSLQVSAGYGLPVVGNVGLFAKVGLAAEARIGPATIKDMEMTGTWSTKPSVLQSFGLTGTLNVSAYAGLRLTAEGGAKLTIADHDIKAGVGVSALAGIRGYVEATPRIGYRELADPQTGKRGEFFISGHLEIAAQPFLGLSGELFIELDSPWWSPAPDKRWPWPIGSLEYPLPGAFGIGADVEHVLGSGKVPQVTFGAVDFSAEKFMTDLVRDNVPPKRSQAAETKGTWAEPPAAEGAAPGAAAPAPPGALPTGAPGQPPAVTGKAAGGPGAEPPAAGGPSGRTEAEAKAVPRADQDARWKAATAALAREARASQGDPVDAGEITEVIRRLKAAGFTSVSGKRVGQSWELAATLNPTIKGNLKADPADPATVDVPDTPPPVAAAQQPRVLSSIQRGSKLRFRTGKRPVTLERFVGVTRVSGGRSETTWMAEYKEGGPNERQAALNARGQLLFELVEPAVVAHRDRKLTVENRTDKRGEHVEGEVGVSGPQPPKEDPPGVQILKNGPDDRWVRAHLLNGKLDGPGEAWNLAIAPERGVNIPMRDKYEKKLVEGARQGKRYWFSARVSYRDESETSEHIETLRARNAAFRVSDFPKAITIRYAEIITASGGDTRGATTPHRFLVRLPKEAEVHGSAPASPPPGAGVRVRKAADKPTAAG</sequence>
<feature type="region of interest" description="Disordered" evidence="1">
    <location>
        <begin position="320"/>
        <end position="362"/>
    </location>
</feature>
<accession>A0ABT5TYY1</accession>